<dbReference type="EMBL" id="VEVO01000017">
    <property type="protein sequence ID" value="KAF0028596.1"/>
    <property type="molecule type" value="Genomic_DNA"/>
</dbReference>
<evidence type="ECO:0000313" key="2">
    <source>
        <dbReference type="EMBL" id="KAF0028596.1"/>
    </source>
</evidence>
<proteinExistence type="predicted"/>
<protein>
    <submittedName>
        <fullName evidence="2">Uncharacterized protein</fullName>
    </submittedName>
</protein>
<organism evidence="2 3">
    <name type="scientific">Scophthalmus maximus</name>
    <name type="common">Turbot</name>
    <name type="synonym">Psetta maxima</name>
    <dbReference type="NCBI Taxonomy" id="52904"/>
    <lineage>
        <taxon>Eukaryota</taxon>
        <taxon>Metazoa</taxon>
        <taxon>Chordata</taxon>
        <taxon>Craniata</taxon>
        <taxon>Vertebrata</taxon>
        <taxon>Euteleostomi</taxon>
        <taxon>Actinopterygii</taxon>
        <taxon>Neopterygii</taxon>
        <taxon>Teleostei</taxon>
        <taxon>Neoteleostei</taxon>
        <taxon>Acanthomorphata</taxon>
        <taxon>Carangaria</taxon>
        <taxon>Pleuronectiformes</taxon>
        <taxon>Pleuronectoidei</taxon>
        <taxon>Scophthalmidae</taxon>
        <taxon>Scophthalmus</taxon>
    </lineage>
</organism>
<name>A0A6A4S065_SCOMX</name>
<gene>
    <name evidence="2" type="ORF">F2P81_019683</name>
</gene>
<feature type="region of interest" description="Disordered" evidence="1">
    <location>
        <begin position="46"/>
        <end position="76"/>
    </location>
</feature>
<dbReference type="AlphaFoldDB" id="A0A6A4S065"/>
<accession>A0A6A4S065</accession>
<reference evidence="2 3" key="1">
    <citation type="submission" date="2019-06" db="EMBL/GenBank/DDBJ databases">
        <title>Draft genomes of female and male turbot (Scophthalmus maximus).</title>
        <authorList>
            <person name="Xu H."/>
            <person name="Xu X.-W."/>
            <person name="Shao C."/>
            <person name="Chen S."/>
        </authorList>
    </citation>
    <scope>NUCLEOTIDE SEQUENCE [LARGE SCALE GENOMIC DNA]</scope>
    <source>
        <strain evidence="2">Ysfricsl-2016a</strain>
        <tissue evidence="2">Blood</tissue>
    </source>
</reference>
<sequence length="179" mass="18869">MVQYENTADVTVEQAPTGGAFFVLSPIGSVQSDTLTPPRFGVCFRNRQQRTGSTQPRDRVKPDSVRNSASLTSHHSGVTKIGCNDANRDADADVDRLLFGSAAVKHTHYIHFGLFLKGFGCWLTAPPHAQLDAPSSAGGDRGNRGATGCGSCSVSAVLAEVTDLFSAGFSESSSEPLLP</sequence>
<feature type="compositionally biased region" description="Polar residues" evidence="1">
    <location>
        <begin position="65"/>
        <end position="76"/>
    </location>
</feature>
<comment type="caution">
    <text evidence="2">The sequence shown here is derived from an EMBL/GenBank/DDBJ whole genome shotgun (WGS) entry which is preliminary data.</text>
</comment>
<evidence type="ECO:0000256" key="1">
    <source>
        <dbReference type="SAM" id="MobiDB-lite"/>
    </source>
</evidence>
<evidence type="ECO:0000313" key="3">
    <source>
        <dbReference type="Proteomes" id="UP000438429"/>
    </source>
</evidence>
<dbReference type="Proteomes" id="UP000438429">
    <property type="component" value="Unassembled WGS sequence"/>
</dbReference>